<gene>
    <name evidence="1" type="ORF">BN980_GECA02s08359g</name>
</gene>
<evidence type="ECO:0000313" key="2">
    <source>
        <dbReference type="Proteomes" id="UP000242525"/>
    </source>
</evidence>
<proteinExistence type="predicted"/>
<comment type="caution">
    <text evidence="1">The sequence shown here is derived from an EMBL/GenBank/DDBJ whole genome shotgun (WGS) entry which is preliminary data.</text>
</comment>
<dbReference type="Proteomes" id="UP000242525">
    <property type="component" value="Unassembled WGS sequence"/>
</dbReference>
<dbReference type="OrthoDB" id="10599113at2759"/>
<accession>A0A0J9X575</accession>
<reference evidence="1" key="1">
    <citation type="submission" date="2014-03" db="EMBL/GenBank/DDBJ databases">
        <authorList>
            <person name="Casaregola S."/>
        </authorList>
    </citation>
    <scope>NUCLEOTIDE SEQUENCE [LARGE SCALE GENOMIC DNA]</scope>
    <source>
        <strain evidence="1">CLIB 918</strain>
    </source>
</reference>
<sequence>MTTTMAMNPFTSSVYINDQFNRRNNGLRLSLNDNKLLCSTSGNNNGEASNSKVATPSTTFPKPVATISQPDHALATEKPQPASTISIPVSDSMLLQDLMPHLFSFDENPDLLIRNINIVSTCSSLGSAYSNVVPQILSHYLYLAKTNPALSKMKNVTANVVHVIPQHKTIKSQVRTQQRAGSDRNSVPSLGSFSSIVPSNMNLTTNFPISPDGNSSNSLNYFSFNSANSACNHKHSESENYYSSPHHLSTNFHLQHSESYSENTYSNYSCSPKTASAKKHSMISDTLFNDEFTKVTLSSPSLSQSPPSPSLTPLFSLFQNQHQSSQAALLSEEQMNIIQDKIFNTFAFMPSKTNALVVPPNSTQFNFALYPLLLHTLPSFSDIIQARFKETSPSGLMVVCYPTSRSLYTKNIMPCLDLALHQMLALNLISTQACEAITVPPNAPIYSYDEQRTMIEGLENAEIVYSRDIKNYCPSDWGLRWISEDIVWMRETLQDLDVSSQSIIELISMMTKNPLWDRAGSCEISLFIVKKLDVE</sequence>
<evidence type="ECO:0000313" key="1">
    <source>
        <dbReference type="EMBL" id="CDO52271.1"/>
    </source>
</evidence>
<organism evidence="1 2">
    <name type="scientific">Geotrichum candidum</name>
    <name type="common">Oospora lactis</name>
    <name type="synonym">Dipodascus geotrichum</name>
    <dbReference type="NCBI Taxonomy" id="1173061"/>
    <lineage>
        <taxon>Eukaryota</taxon>
        <taxon>Fungi</taxon>
        <taxon>Dikarya</taxon>
        <taxon>Ascomycota</taxon>
        <taxon>Saccharomycotina</taxon>
        <taxon>Dipodascomycetes</taxon>
        <taxon>Dipodascales</taxon>
        <taxon>Dipodascaceae</taxon>
        <taxon>Geotrichum</taxon>
    </lineage>
</organism>
<keyword evidence="2" id="KW-1185">Reference proteome</keyword>
<dbReference type="AlphaFoldDB" id="A0A0J9X575"/>
<name>A0A0J9X575_GEOCN</name>
<protein>
    <submittedName>
        <fullName evidence="1">Uncharacterized protein</fullName>
    </submittedName>
</protein>
<dbReference type="EMBL" id="CCBN010000002">
    <property type="protein sequence ID" value="CDO52271.1"/>
    <property type="molecule type" value="Genomic_DNA"/>
</dbReference>